<accession>A0A2Z6LHI4</accession>
<reference evidence="3" key="1">
    <citation type="journal article" date="2017" name="Front. Plant Sci.">
        <title>Climate Clever Clovers: New Paradigm to Reduce the Environmental Footprint of Ruminants by Breeding Low Methanogenic Forages Utilizing Haplotype Variation.</title>
        <authorList>
            <person name="Kaur P."/>
            <person name="Appels R."/>
            <person name="Bayer P.E."/>
            <person name="Keeble-Gagnere G."/>
            <person name="Wang J."/>
            <person name="Hirakawa H."/>
            <person name="Shirasawa K."/>
            <person name="Vercoe P."/>
            <person name="Stefanova K."/>
            <person name="Durmic Z."/>
            <person name="Nichols P."/>
            <person name="Revell C."/>
            <person name="Isobe S.N."/>
            <person name="Edwards D."/>
            <person name="Erskine W."/>
        </authorList>
    </citation>
    <scope>NUCLEOTIDE SEQUENCE [LARGE SCALE GENOMIC DNA]</scope>
    <source>
        <strain evidence="3">cv. Daliak</strain>
    </source>
</reference>
<proteinExistence type="predicted"/>
<dbReference type="AlphaFoldDB" id="A0A2Z6LHI4"/>
<dbReference type="InterPro" id="IPR045318">
    <property type="entry name" value="EZH1/2-like"/>
</dbReference>
<evidence type="ECO:0000259" key="1">
    <source>
        <dbReference type="Pfam" id="PF25996"/>
    </source>
</evidence>
<dbReference type="InterPro" id="IPR058609">
    <property type="entry name" value="HTH_CLF-like"/>
</dbReference>
<keyword evidence="3" id="KW-1185">Reference proteome</keyword>
<dbReference type="GO" id="GO:0003682">
    <property type="term" value="F:chromatin binding"/>
    <property type="evidence" value="ECO:0007669"/>
    <property type="project" value="TreeGrafter"/>
</dbReference>
<organism evidence="2 3">
    <name type="scientific">Trifolium subterraneum</name>
    <name type="common">Subterranean clover</name>
    <dbReference type="NCBI Taxonomy" id="3900"/>
    <lineage>
        <taxon>Eukaryota</taxon>
        <taxon>Viridiplantae</taxon>
        <taxon>Streptophyta</taxon>
        <taxon>Embryophyta</taxon>
        <taxon>Tracheophyta</taxon>
        <taxon>Spermatophyta</taxon>
        <taxon>Magnoliopsida</taxon>
        <taxon>eudicotyledons</taxon>
        <taxon>Gunneridae</taxon>
        <taxon>Pentapetalae</taxon>
        <taxon>rosids</taxon>
        <taxon>fabids</taxon>
        <taxon>Fabales</taxon>
        <taxon>Fabaceae</taxon>
        <taxon>Papilionoideae</taxon>
        <taxon>50 kb inversion clade</taxon>
        <taxon>NPAAA clade</taxon>
        <taxon>Hologalegina</taxon>
        <taxon>IRL clade</taxon>
        <taxon>Trifolieae</taxon>
        <taxon>Trifolium</taxon>
    </lineage>
</organism>
<evidence type="ECO:0000313" key="2">
    <source>
        <dbReference type="EMBL" id="GAU13366.1"/>
    </source>
</evidence>
<dbReference type="OrthoDB" id="6141102at2759"/>
<feature type="domain" description="Histone-lysine N-methyltransferase CLF-like HTH" evidence="1">
    <location>
        <begin position="41"/>
        <end position="80"/>
    </location>
</feature>
<sequence length="197" mass="22212">MTKDQAFSARRNICYDEYGEALICSDSDEDAKANREVKHDFSHGEDQLIWMAFEDEEHKLTEEVLSIVQSSIGGTYSEIELKDANTNSSPESLLGKEIKTIETADEVFAPSSSKTITDKIELMSLSNSMEEQEQDDSSDWKPLEKELCLKGIEMFGKNSQDKSSHAIKIGHQLCSLIKSSFNMKRLIMMDCMQSGFT</sequence>
<dbReference type="Proteomes" id="UP000242715">
    <property type="component" value="Unassembled WGS sequence"/>
</dbReference>
<evidence type="ECO:0000313" key="3">
    <source>
        <dbReference type="Proteomes" id="UP000242715"/>
    </source>
</evidence>
<dbReference type="GO" id="GO:0046976">
    <property type="term" value="F:histone H3K27 methyltransferase activity"/>
    <property type="evidence" value="ECO:0007669"/>
    <property type="project" value="TreeGrafter"/>
</dbReference>
<protein>
    <recommendedName>
        <fullName evidence="1">Histone-lysine N-methyltransferase CLF-like HTH domain-containing protein</fullName>
    </recommendedName>
</protein>
<dbReference type="PANTHER" id="PTHR45747">
    <property type="entry name" value="HISTONE-LYSINE N-METHYLTRANSFERASE E(Z)"/>
    <property type="match status" value="1"/>
</dbReference>
<dbReference type="EMBL" id="DF973137">
    <property type="protein sequence ID" value="GAU13366.1"/>
    <property type="molecule type" value="Genomic_DNA"/>
</dbReference>
<dbReference type="GO" id="GO:0031507">
    <property type="term" value="P:heterochromatin formation"/>
    <property type="evidence" value="ECO:0007669"/>
    <property type="project" value="TreeGrafter"/>
</dbReference>
<name>A0A2Z6LHI4_TRISU</name>
<gene>
    <name evidence="2" type="ORF">TSUD_175180</name>
</gene>
<dbReference type="Pfam" id="PF25996">
    <property type="entry name" value="HTH_CLF_N"/>
    <property type="match status" value="1"/>
</dbReference>
<dbReference type="PANTHER" id="PTHR45747:SF14">
    <property type="entry name" value="HISTONE-LYSINE N-METHYLTRANSFERASE EZA1"/>
    <property type="match status" value="1"/>
</dbReference>
<dbReference type="GO" id="GO:0005634">
    <property type="term" value="C:nucleus"/>
    <property type="evidence" value="ECO:0007669"/>
    <property type="project" value="TreeGrafter"/>
</dbReference>